<dbReference type="RefSeq" id="WP_067553489.1">
    <property type="nucleotide sequence ID" value="NZ_CP016895.1"/>
</dbReference>
<name>A0A1B2LY67_9GAMM</name>
<dbReference type="EMBL" id="CP016895">
    <property type="protein sequence ID" value="AOA57898.1"/>
    <property type="molecule type" value="Genomic_DNA"/>
</dbReference>
<dbReference type="Pfam" id="PF14206">
    <property type="entry name" value="Cys_rich_CPCC"/>
    <property type="match status" value="1"/>
</dbReference>
<accession>A0A1B2LY67</accession>
<keyword evidence="3" id="KW-1185">Reference proteome</keyword>
<protein>
    <submittedName>
        <fullName evidence="2">Hydrolase</fullName>
    </submittedName>
</protein>
<dbReference type="KEGG" id="ala:BFG52_05720"/>
<keyword evidence="2" id="KW-0378">Hydrolase</keyword>
<dbReference type="AlphaFoldDB" id="A0A1B2LY67"/>
<dbReference type="InterPro" id="IPR025983">
    <property type="entry name" value="Cys_rich_CPCC"/>
</dbReference>
<reference evidence="2 3" key="1">
    <citation type="submission" date="2016-08" db="EMBL/GenBank/DDBJ databases">
        <authorList>
            <person name="Seilhamer J.J."/>
        </authorList>
    </citation>
    <scope>NUCLEOTIDE SEQUENCE [LARGE SCALE GENOMIC DNA]</scope>
    <source>
        <strain evidence="2 3">BRTC-1</strain>
    </source>
</reference>
<dbReference type="GO" id="GO:0016787">
    <property type="term" value="F:hydrolase activity"/>
    <property type="evidence" value="ECO:0007669"/>
    <property type="project" value="UniProtKB-KW"/>
</dbReference>
<evidence type="ECO:0000259" key="1">
    <source>
        <dbReference type="Pfam" id="PF14206"/>
    </source>
</evidence>
<sequence>MVDKLETDRYPCVCCDCLTRFEPSNGDYDICPVCFWEDDPVQNDDPKFSGGANIPSLNQARINFKKYGAIEQRFVKNVRAPYESE</sequence>
<feature type="domain" description="Cysteine-rich CPCC" evidence="1">
    <location>
        <begin position="10"/>
        <end position="85"/>
    </location>
</feature>
<gene>
    <name evidence="2" type="ORF">BFG52_05720</name>
</gene>
<proteinExistence type="predicted"/>
<organism evidence="2 3">
    <name type="scientific">Acinetobacter larvae</name>
    <dbReference type="NCBI Taxonomy" id="1789224"/>
    <lineage>
        <taxon>Bacteria</taxon>
        <taxon>Pseudomonadati</taxon>
        <taxon>Pseudomonadota</taxon>
        <taxon>Gammaproteobacteria</taxon>
        <taxon>Moraxellales</taxon>
        <taxon>Moraxellaceae</taxon>
        <taxon>Acinetobacter</taxon>
    </lineage>
</organism>
<evidence type="ECO:0000313" key="2">
    <source>
        <dbReference type="EMBL" id="AOA57898.1"/>
    </source>
</evidence>
<dbReference type="Proteomes" id="UP000093391">
    <property type="component" value="Chromosome"/>
</dbReference>
<evidence type="ECO:0000313" key="3">
    <source>
        <dbReference type="Proteomes" id="UP000093391"/>
    </source>
</evidence>